<gene>
    <name evidence="1" type="ORF">MKW98_004263</name>
</gene>
<dbReference type="EMBL" id="JAJJMB010004170">
    <property type="protein sequence ID" value="KAI3943758.1"/>
    <property type="molecule type" value="Genomic_DNA"/>
</dbReference>
<reference evidence="1" key="1">
    <citation type="submission" date="2022-04" db="EMBL/GenBank/DDBJ databases">
        <title>A functionally conserved STORR gene fusion in Papaver species that diverged 16.8 million years ago.</title>
        <authorList>
            <person name="Catania T."/>
        </authorList>
    </citation>
    <scope>NUCLEOTIDE SEQUENCE</scope>
    <source>
        <strain evidence="1">S-188037</strain>
    </source>
</reference>
<dbReference type="Proteomes" id="UP001202328">
    <property type="component" value="Unassembled WGS sequence"/>
</dbReference>
<proteinExistence type="predicted"/>
<evidence type="ECO:0000313" key="1">
    <source>
        <dbReference type="EMBL" id="KAI3943758.1"/>
    </source>
</evidence>
<evidence type="ECO:0000313" key="2">
    <source>
        <dbReference type="Proteomes" id="UP001202328"/>
    </source>
</evidence>
<comment type="caution">
    <text evidence="1">The sequence shown here is derived from an EMBL/GenBank/DDBJ whole genome shotgun (WGS) entry which is preliminary data.</text>
</comment>
<accession>A0AAD4T936</accession>
<protein>
    <submittedName>
        <fullName evidence="1">Uncharacterized protein</fullName>
    </submittedName>
</protein>
<keyword evidence="2" id="KW-1185">Reference proteome</keyword>
<dbReference type="AlphaFoldDB" id="A0AAD4T936"/>
<sequence>MLHKKKKLDQGLDNLSYRQNYLATQGFKQFTPCARMLADNGICCLHKFDKGVSFLHSSCSLYILLLIEISRTSYNCSRAAGYPTGRRYDKSKPLKTTKINKTWIHMPNGVPLCVRLSEGSLRKMGIAAGMRKINSDKLLWRRGTDF</sequence>
<organism evidence="1 2">
    <name type="scientific">Papaver atlanticum</name>
    <dbReference type="NCBI Taxonomy" id="357466"/>
    <lineage>
        <taxon>Eukaryota</taxon>
        <taxon>Viridiplantae</taxon>
        <taxon>Streptophyta</taxon>
        <taxon>Embryophyta</taxon>
        <taxon>Tracheophyta</taxon>
        <taxon>Spermatophyta</taxon>
        <taxon>Magnoliopsida</taxon>
        <taxon>Ranunculales</taxon>
        <taxon>Papaveraceae</taxon>
        <taxon>Papaveroideae</taxon>
        <taxon>Papaver</taxon>
    </lineage>
</organism>
<name>A0AAD4T936_9MAGN</name>